<dbReference type="AlphaFoldDB" id="A0A6G9H8C8"/>
<evidence type="ECO:0000313" key="6">
    <source>
        <dbReference type="EMBL" id="QIQ06704.1"/>
    </source>
</evidence>
<feature type="compositionally biased region" description="Basic and acidic residues" evidence="4">
    <location>
        <begin position="11"/>
        <end position="23"/>
    </location>
</feature>
<dbReference type="InterPro" id="IPR018060">
    <property type="entry name" value="HTH_AraC"/>
</dbReference>
<organism evidence="6 7">
    <name type="scientific">Streptomyces liangshanensis</name>
    <dbReference type="NCBI Taxonomy" id="2717324"/>
    <lineage>
        <taxon>Bacteria</taxon>
        <taxon>Bacillati</taxon>
        <taxon>Actinomycetota</taxon>
        <taxon>Actinomycetes</taxon>
        <taxon>Kitasatosporales</taxon>
        <taxon>Streptomycetaceae</taxon>
        <taxon>Streptomyces</taxon>
    </lineage>
</organism>
<feature type="region of interest" description="Disordered" evidence="4">
    <location>
        <begin position="1"/>
        <end position="23"/>
    </location>
</feature>
<dbReference type="InterPro" id="IPR009057">
    <property type="entry name" value="Homeodomain-like_sf"/>
</dbReference>
<protein>
    <submittedName>
        <fullName evidence="6">Helix-turn-helix domain-containing protein</fullName>
    </submittedName>
</protein>
<dbReference type="SMART" id="SM00342">
    <property type="entry name" value="HTH_ARAC"/>
    <property type="match status" value="1"/>
</dbReference>
<gene>
    <name evidence="6" type="ORF">HA039_04585</name>
</gene>
<dbReference type="PANTHER" id="PTHR46796">
    <property type="entry name" value="HTH-TYPE TRANSCRIPTIONAL ACTIVATOR RHAS-RELATED"/>
    <property type="match status" value="1"/>
</dbReference>
<keyword evidence="7" id="KW-1185">Reference proteome</keyword>
<dbReference type="GO" id="GO:0043565">
    <property type="term" value="F:sequence-specific DNA binding"/>
    <property type="evidence" value="ECO:0007669"/>
    <property type="project" value="InterPro"/>
</dbReference>
<evidence type="ECO:0000259" key="5">
    <source>
        <dbReference type="PROSITE" id="PS01124"/>
    </source>
</evidence>
<evidence type="ECO:0000256" key="4">
    <source>
        <dbReference type="SAM" id="MobiDB-lite"/>
    </source>
</evidence>
<feature type="compositionally biased region" description="Pro residues" evidence="4">
    <location>
        <begin position="1"/>
        <end position="10"/>
    </location>
</feature>
<dbReference type="EMBL" id="CP050177">
    <property type="protein sequence ID" value="QIQ06704.1"/>
    <property type="molecule type" value="Genomic_DNA"/>
</dbReference>
<evidence type="ECO:0000256" key="2">
    <source>
        <dbReference type="ARBA" id="ARBA00023125"/>
    </source>
</evidence>
<dbReference type="PANTHER" id="PTHR46796:SF13">
    <property type="entry name" value="HTH-TYPE TRANSCRIPTIONAL ACTIVATOR RHAS"/>
    <property type="match status" value="1"/>
</dbReference>
<dbReference type="Gene3D" id="1.10.10.60">
    <property type="entry name" value="Homeodomain-like"/>
    <property type="match status" value="1"/>
</dbReference>
<proteinExistence type="predicted"/>
<keyword evidence="2" id="KW-0238">DNA-binding</keyword>
<dbReference type="GO" id="GO:0003700">
    <property type="term" value="F:DNA-binding transcription factor activity"/>
    <property type="evidence" value="ECO:0007669"/>
    <property type="project" value="InterPro"/>
</dbReference>
<reference evidence="6 7" key="1">
    <citation type="submission" date="2020-03" db="EMBL/GenBank/DDBJ databases">
        <title>A novel species.</title>
        <authorList>
            <person name="Gao J."/>
        </authorList>
    </citation>
    <scope>NUCLEOTIDE SEQUENCE [LARGE SCALE GENOMIC DNA]</scope>
    <source>
        <strain evidence="6 7">QMT-12</strain>
    </source>
</reference>
<dbReference type="KEGG" id="slia:HA039_04585"/>
<accession>A0A6G9H8C8</accession>
<sequence>MQYVVGPPPCEARHQTPRADPRRSAGQALAAHATISQATLHRRFRTQLGTTPLAWLTAQRVALACRLMEEGEVRLDRVARLSGLGTATNLRSQLKRRTGLPPTAYRRRFGPG</sequence>
<keyword evidence="3" id="KW-0804">Transcription</keyword>
<evidence type="ECO:0000256" key="3">
    <source>
        <dbReference type="ARBA" id="ARBA00023163"/>
    </source>
</evidence>
<dbReference type="SUPFAM" id="SSF46689">
    <property type="entry name" value="Homeodomain-like"/>
    <property type="match status" value="1"/>
</dbReference>
<evidence type="ECO:0000313" key="7">
    <source>
        <dbReference type="Proteomes" id="UP000501179"/>
    </source>
</evidence>
<feature type="domain" description="HTH araC/xylS-type" evidence="5">
    <location>
        <begin position="29"/>
        <end position="108"/>
    </location>
</feature>
<dbReference type="InterPro" id="IPR050204">
    <property type="entry name" value="AraC_XylS_family_regulators"/>
</dbReference>
<dbReference type="Proteomes" id="UP000501179">
    <property type="component" value="Chromosome"/>
</dbReference>
<dbReference type="Pfam" id="PF12833">
    <property type="entry name" value="HTH_18"/>
    <property type="match status" value="1"/>
</dbReference>
<name>A0A6G9H8C8_9ACTN</name>
<keyword evidence="1" id="KW-0805">Transcription regulation</keyword>
<evidence type="ECO:0000256" key="1">
    <source>
        <dbReference type="ARBA" id="ARBA00023015"/>
    </source>
</evidence>
<dbReference type="PROSITE" id="PS01124">
    <property type="entry name" value="HTH_ARAC_FAMILY_2"/>
    <property type="match status" value="1"/>
</dbReference>